<proteinExistence type="predicted"/>
<accession>A0A6C0AWE6</accession>
<organism evidence="1">
    <name type="scientific">viral metagenome</name>
    <dbReference type="NCBI Taxonomy" id="1070528"/>
    <lineage>
        <taxon>unclassified sequences</taxon>
        <taxon>metagenomes</taxon>
        <taxon>organismal metagenomes</taxon>
    </lineage>
</organism>
<evidence type="ECO:0000313" key="1">
    <source>
        <dbReference type="EMBL" id="QHS84279.1"/>
    </source>
</evidence>
<name>A0A6C0AWE6_9ZZZZ</name>
<dbReference type="EMBL" id="MN738777">
    <property type="protein sequence ID" value="QHS84279.1"/>
    <property type="molecule type" value="Genomic_DNA"/>
</dbReference>
<reference evidence="1" key="1">
    <citation type="journal article" date="2020" name="Nature">
        <title>Giant virus diversity and host interactions through global metagenomics.</title>
        <authorList>
            <person name="Schulz F."/>
            <person name="Roux S."/>
            <person name="Paez-Espino D."/>
            <person name="Jungbluth S."/>
            <person name="Walsh D.A."/>
            <person name="Denef V.J."/>
            <person name="McMahon K.D."/>
            <person name="Konstantinidis K.T."/>
            <person name="Eloe-Fadrosh E.A."/>
            <person name="Kyrpides N.C."/>
            <person name="Woyke T."/>
        </authorList>
    </citation>
    <scope>NUCLEOTIDE SEQUENCE</scope>
    <source>
        <strain evidence="1">GVMAG-S-ERX555965-48</strain>
    </source>
</reference>
<dbReference type="AlphaFoldDB" id="A0A6C0AWE6"/>
<protein>
    <submittedName>
        <fullName evidence="1">Uncharacterized protein</fullName>
    </submittedName>
</protein>
<sequence length="67" mass="7801">MENRLYIIISSIPKIVKNNFRPSLLKKQSPTQLGRWGLIYDNKIDYRIDLANEDHCGPCGELKLKNK</sequence>